<evidence type="ECO:0000256" key="7">
    <source>
        <dbReference type="PIRNR" id="PIRNR000232"/>
    </source>
</evidence>
<proteinExistence type="inferred from homology"/>
<evidence type="ECO:0000256" key="2">
    <source>
        <dbReference type="ARBA" id="ARBA00022630"/>
    </source>
</evidence>
<evidence type="ECO:0000256" key="4">
    <source>
        <dbReference type="ARBA" id="ARBA00022857"/>
    </source>
</evidence>
<dbReference type="SUPFAM" id="SSF55469">
    <property type="entry name" value="FMN-dependent nitroreductase-like"/>
    <property type="match status" value="1"/>
</dbReference>
<dbReference type="Gene3D" id="3.40.109.10">
    <property type="entry name" value="NADH Oxidase"/>
    <property type="match status" value="1"/>
</dbReference>
<evidence type="ECO:0000313" key="11">
    <source>
        <dbReference type="Proteomes" id="UP000006023"/>
    </source>
</evidence>
<keyword evidence="2 7" id="KW-0285">Flavoprotein</keyword>
<dbReference type="GO" id="GO:0016491">
    <property type="term" value="F:oxidoreductase activity"/>
    <property type="evidence" value="ECO:0007669"/>
    <property type="project" value="UniProtKB-UniRule"/>
</dbReference>
<evidence type="ECO:0000259" key="9">
    <source>
        <dbReference type="Pfam" id="PF00881"/>
    </source>
</evidence>
<feature type="binding site" evidence="8">
    <location>
        <position position="41"/>
    </location>
    <ligand>
        <name>FMN</name>
        <dbReference type="ChEBI" id="CHEBI:58210"/>
        <note>ligand shared between dimeric partners</note>
    </ligand>
</feature>
<dbReference type="Proteomes" id="UP000006023">
    <property type="component" value="Unassembled WGS sequence"/>
</dbReference>
<keyword evidence="11" id="KW-1185">Reference proteome</keyword>
<feature type="binding site" description="in other chain" evidence="8">
    <location>
        <begin position="129"/>
        <end position="131"/>
    </location>
    <ligand>
        <name>FMN</name>
        <dbReference type="ChEBI" id="CHEBI:58210"/>
        <note>ligand shared between dimeric partners</note>
    </ligand>
</feature>
<feature type="binding site" evidence="8">
    <location>
        <position position="45"/>
    </location>
    <ligand>
        <name>FMN</name>
        <dbReference type="ChEBI" id="CHEBI:58210"/>
        <note>ligand shared between dimeric partners</note>
    </ligand>
</feature>
<keyword evidence="6 7" id="KW-0520">NAD</keyword>
<evidence type="ECO:0000256" key="8">
    <source>
        <dbReference type="PIRSR" id="PIRSR000232-1"/>
    </source>
</evidence>
<comment type="caution">
    <text evidence="10">The sequence shown here is derived from an EMBL/GenBank/DDBJ whole genome shotgun (WGS) entry which is preliminary data.</text>
</comment>
<dbReference type="InterPro" id="IPR029479">
    <property type="entry name" value="Nitroreductase"/>
</dbReference>
<gene>
    <name evidence="10" type="ORF">GOAMR_45_00690</name>
</gene>
<evidence type="ECO:0000256" key="3">
    <source>
        <dbReference type="ARBA" id="ARBA00022643"/>
    </source>
</evidence>
<dbReference type="RefSeq" id="WP_005187804.1">
    <property type="nucleotide sequence ID" value="NZ_BAED01000045.1"/>
</dbReference>
<dbReference type="eggNOG" id="COG0778">
    <property type="taxonomic scope" value="Bacteria"/>
</dbReference>
<dbReference type="Pfam" id="PF00881">
    <property type="entry name" value="Nitroreductase"/>
    <property type="match status" value="1"/>
</dbReference>
<dbReference type="InterPro" id="IPR026021">
    <property type="entry name" value="YdjA-like"/>
</dbReference>
<name>G7GQJ5_9ACTN</name>
<dbReference type="EC" id="1.-.-.-" evidence="7"/>
<dbReference type="AlphaFoldDB" id="G7GQJ5"/>
<evidence type="ECO:0000313" key="10">
    <source>
        <dbReference type="EMBL" id="GAB05870.1"/>
    </source>
</evidence>
<keyword evidence="5 7" id="KW-0560">Oxidoreductase</keyword>
<evidence type="ECO:0000256" key="6">
    <source>
        <dbReference type="ARBA" id="ARBA00023027"/>
    </source>
</evidence>
<evidence type="ECO:0000256" key="1">
    <source>
        <dbReference type="ARBA" id="ARBA00007118"/>
    </source>
</evidence>
<dbReference type="PIRSF" id="PIRSF000232">
    <property type="entry name" value="YdjA"/>
    <property type="match status" value="1"/>
</dbReference>
<evidence type="ECO:0000256" key="5">
    <source>
        <dbReference type="ARBA" id="ARBA00023002"/>
    </source>
</evidence>
<dbReference type="EMBL" id="BAED01000045">
    <property type="protein sequence ID" value="GAB05870.1"/>
    <property type="molecule type" value="Genomic_DNA"/>
</dbReference>
<keyword evidence="4 7" id="KW-0521">NADP</keyword>
<organism evidence="10 11">
    <name type="scientific">Gordonia amarae NBRC 15530</name>
    <dbReference type="NCBI Taxonomy" id="1075090"/>
    <lineage>
        <taxon>Bacteria</taxon>
        <taxon>Bacillati</taxon>
        <taxon>Actinomycetota</taxon>
        <taxon>Actinomycetes</taxon>
        <taxon>Mycobacteriales</taxon>
        <taxon>Gordoniaceae</taxon>
        <taxon>Gordonia</taxon>
    </lineage>
</organism>
<protein>
    <recommendedName>
        <fullName evidence="7">Putative NAD(P)H nitroreductase</fullName>
        <ecNumber evidence="7">1.-.-.-</ecNumber>
    </recommendedName>
</protein>
<accession>G7GQJ5</accession>
<feature type="binding site" description="in other chain" evidence="8">
    <location>
        <begin position="16"/>
        <end position="18"/>
    </location>
    <ligand>
        <name>FMN</name>
        <dbReference type="ChEBI" id="CHEBI:58210"/>
        <note>ligand shared between dimeric partners</note>
    </ligand>
</feature>
<feature type="domain" description="Nitroreductase" evidence="9">
    <location>
        <begin position="15"/>
        <end position="159"/>
    </location>
</feature>
<dbReference type="PANTHER" id="PTHR43821">
    <property type="entry name" value="NAD(P)H NITROREDUCTASE YDJA-RELATED"/>
    <property type="match status" value="1"/>
</dbReference>
<sequence>MGTETVATVRDAMLERVSWPKVTDDAPTHDELADLVTAASRVADHAGLTPWRLIELREDDRVRLGAAFTEVLGHDGSAGKPLRAPLLIAIVSSTKAHPKVPEWEQEAVAAGVGHALSLLLDEAGYGVIWRTGPFTRTEPVAKLHGLAANEKLLGWLYVGGKPDAVRIGRPVDAEEFLTRLPDPSPVEVRGA</sequence>
<comment type="similarity">
    <text evidence="1 7">Belongs to the nitroreductase family.</text>
</comment>
<dbReference type="STRING" id="1075090.GOAMR_45_00690"/>
<reference evidence="10 11" key="1">
    <citation type="submission" date="2011-11" db="EMBL/GenBank/DDBJ databases">
        <title>Whole genome shotgun sequence of Gordonia amarae NBRC 15530.</title>
        <authorList>
            <person name="Takarada H."/>
            <person name="Hosoyama A."/>
            <person name="Tsuchikane K."/>
            <person name="Katsumata H."/>
            <person name="Yamazaki S."/>
            <person name="Fujita N."/>
        </authorList>
    </citation>
    <scope>NUCLEOTIDE SEQUENCE [LARGE SCALE GENOMIC DNA]</scope>
    <source>
        <strain evidence="10 11">NBRC 15530</strain>
    </source>
</reference>
<dbReference type="PANTHER" id="PTHR43821:SF1">
    <property type="entry name" value="NAD(P)H NITROREDUCTASE YDJA-RELATED"/>
    <property type="match status" value="1"/>
</dbReference>
<dbReference type="InterPro" id="IPR052530">
    <property type="entry name" value="NAD(P)H_nitroreductase"/>
</dbReference>
<dbReference type="InterPro" id="IPR000415">
    <property type="entry name" value="Nitroreductase-like"/>
</dbReference>
<keyword evidence="3 7" id="KW-0288">FMN</keyword>
<comment type="cofactor">
    <cofactor evidence="8">
        <name>FMN</name>
        <dbReference type="ChEBI" id="CHEBI:58210"/>
    </cofactor>
    <text evidence="8">Binds 1 FMN per subunit.</text>
</comment>